<dbReference type="GO" id="GO:0070475">
    <property type="term" value="P:rRNA base methylation"/>
    <property type="evidence" value="ECO:0007669"/>
    <property type="project" value="UniProtKB-UniRule"/>
</dbReference>
<dbReference type="PATRIC" id="fig|740709.3.peg.1149"/>
<evidence type="ECO:0000313" key="3">
    <source>
        <dbReference type="Proteomes" id="UP000014115"/>
    </source>
</evidence>
<keyword evidence="1" id="KW-0949">S-adenosyl-L-methionine</keyword>
<dbReference type="OrthoDB" id="9791274at2"/>
<dbReference type="GO" id="GO:0036307">
    <property type="term" value="F:23S rRNA (adenine(2030)-N(6))-methyltransferase activity"/>
    <property type="evidence" value="ECO:0007669"/>
    <property type="project" value="UniProtKB-UniRule"/>
</dbReference>
<evidence type="ECO:0000313" key="2">
    <source>
        <dbReference type="EMBL" id="EKE84524.1"/>
    </source>
</evidence>
<dbReference type="Proteomes" id="UP000014115">
    <property type="component" value="Unassembled WGS sequence"/>
</dbReference>
<reference evidence="2 3" key="1">
    <citation type="journal article" date="2012" name="J. Bacteriol.">
        <title>Genome Sequence of Idiomarina xiamenensis Type Strain 10-D-4.</title>
        <authorList>
            <person name="Lai Q."/>
            <person name="Wang L."/>
            <person name="Wang W."/>
            <person name="Shao Z."/>
        </authorList>
    </citation>
    <scope>NUCLEOTIDE SEQUENCE [LARGE SCALE GENOMIC DNA]</scope>
    <source>
        <strain evidence="2 3">10-D-4</strain>
    </source>
</reference>
<feature type="binding site" evidence="1">
    <location>
        <position position="100"/>
    </location>
    <ligand>
        <name>S-adenosyl-L-methionine</name>
        <dbReference type="ChEBI" id="CHEBI:59789"/>
    </ligand>
</feature>
<dbReference type="Pfam" id="PF04378">
    <property type="entry name" value="RsmJ"/>
    <property type="match status" value="1"/>
</dbReference>
<dbReference type="SUPFAM" id="SSF53335">
    <property type="entry name" value="S-adenosyl-L-methionine-dependent methyltransferases"/>
    <property type="match status" value="1"/>
</dbReference>
<keyword evidence="1" id="KW-0694">RNA-binding</keyword>
<accession>K2KPX4</accession>
<name>K2KPX4_9GAMM</name>
<dbReference type="Gene3D" id="3.40.50.150">
    <property type="entry name" value="Vaccinia Virus protein VP39"/>
    <property type="match status" value="1"/>
</dbReference>
<feature type="binding site" evidence="1">
    <location>
        <position position="41"/>
    </location>
    <ligand>
        <name>S-adenosyl-L-methionine</name>
        <dbReference type="ChEBI" id="CHEBI:59789"/>
    </ligand>
</feature>
<feature type="site" description="Interaction with substrate rRNA" evidence="1">
    <location>
        <position position="3"/>
    </location>
</feature>
<proteinExistence type="inferred from homology"/>
<feature type="binding site" evidence="1">
    <location>
        <position position="118"/>
    </location>
    <ligand>
        <name>S-adenosyl-L-methionine</name>
        <dbReference type="ChEBI" id="CHEBI:59789"/>
    </ligand>
</feature>
<dbReference type="eggNOG" id="COG2961">
    <property type="taxonomic scope" value="Bacteria"/>
</dbReference>
<dbReference type="PANTHER" id="PTHR37426">
    <property type="entry name" value="RIBOSOMAL RNA LARGE SUBUNIT METHYLTRANSFERASE J"/>
    <property type="match status" value="1"/>
</dbReference>
<dbReference type="GO" id="GO:0005829">
    <property type="term" value="C:cytosol"/>
    <property type="evidence" value="ECO:0007669"/>
    <property type="project" value="TreeGrafter"/>
</dbReference>
<keyword evidence="1" id="KW-0808">Transferase</keyword>
<sequence length="283" mass="31895">MNYRHAYHAGNFADVFKHCLWYQCLSYLQQKDTPYFVLDSHGGIGLYELTGEQASKTAEWQQGIARVIDDSQAPALMQPYLDAVRLMNRDNMSLRWYPGSPLLTSALLRDQDRAVVCELHPEDGPALAQNLGRSHAHRVHLGDGYQALKHYLPPQQKRGIVLIDPPFEKPDEFSAMLAAIKVHVKQWRHASMALWYPIKDPLAIATFQQQIAAIPQLAKTLAVDFCVREANTDKGLHGCGMILVNPAYGVVQSLPQWLPYLTERLAQGPGARWDSRWLVADAN</sequence>
<protein>
    <recommendedName>
        <fullName evidence="1">Ribosomal RNA large subunit methyltransferase J</fullName>
        <ecNumber evidence="1">2.1.1.266</ecNumber>
    </recommendedName>
    <alternativeName>
        <fullName evidence="1">23S rRNA (adenine(2030)-N6)-methyltransferase</fullName>
    </alternativeName>
    <alternativeName>
        <fullName evidence="1">23S rRNA m6A2030 methyltransferase</fullName>
    </alternativeName>
</protein>
<keyword evidence="1" id="KW-0489">Methyltransferase</keyword>
<dbReference type="EC" id="2.1.1.266" evidence="1"/>
<dbReference type="EMBL" id="AMRG01000005">
    <property type="protein sequence ID" value="EKE84524.1"/>
    <property type="molecule type" value="Genomic_DNA"/>
</dbReference>
<keyword evidence="1" id="KW-0698">rRNA processing</keyword>
<feature type="binding site" evidence="1">
    <location>
        <position position="164"/>
    </location>
    <ligand>
        <name>S-adenosyl-L-methionine</name>
        <dbReference type="ChEBI" id="CHEBI:59789"/>
    </ligand>
</feature>
<keyword evidence="3" id="KW-1185">Reference proteome</keyword>
<dbReference type="InterPro" id="IPR029063">
    <property type="entry name" value="SAM-dependent_MTases_sf"/>
</dbReference>
<evidence type="ECO:0000256" key="1">
    <source>
        <dbReference type="HAMAP-Rule" id="MF_00934"/>
    </source>
</evidence>
<feature type="active site" description="Proton acceptor" evidence="1">
    <location>
        <position position="164"/>
    </location>
</feature>
<dbReference type="GO" id="GO:0003723">
    <property type="term" value="F:RNA binding"/>
    <property type="evidence" value="ECO:0007669"/>
    <property type="project" value="UniProtKB-UniRule"/>
</dbReference>
<dbReference type="InterPro" id="IPR007473">
    <property type="entry name" value="RlmJ"/>
</dbReference>
<dbReference type="PANTHER" id="PTHR37426:SF1">
    <property type="entry name" value="RIBOSOMAL RNA LARGE SUBUNIT METHYLTRANSFERASE J"/>
    <property type="match status" value="1"/>
</dbReference>
<dbReference type="AlphaFoldDB" id="K2KPX4"/>
<dbReference type="STRING" id="740709.A10D4_05632"/>
<dbReference type="RefSeq" id="WP_008488272.1">
    <property type="nucleotide sequence ID" value="NZ_AMRG01000005.1"/>
</dbReference>
<dbReference type="HAMAP" id="MF_00934">
    <property type="entry name" value="23SrRNA_methyltr_J"/>
    <property type="match status" value="1"/>
</dbReference>
<gene>
    <name evidence="1" type="primary">rlmJ</name>
    <name evidence="2" type="ORF">A10D4_05632</name>
</gene>
<comment type="catalytic activity">
    <reaction evidence="1">
        <text>adenosine(2030) in 23S rRNA + S-adenosyl-L-methionine = N(6)-methyladenosine(2030) in 23S rRNA + S-adenosyl-L-homocysteine + H(+)</text>
        <dbReference type="Rhea" id="RHEA:43736"/>
        <dbReference type="Rhea" id="RHEA-COMP:10668"/>
        <dbReference type="Rhea" id="RHEA-COMP:10669"/>
        <dbReference type="ChEBI" id="CHEBI:15378"/>
        <dbReference type="ChEBI" id="CHEBI:57856"/>
        <dbReference type="ChEBI" id="CHEBI:59789"/>
        <dbReference type="ChEBI" id="CHEBI:74411"/>
        <dbReference type="ChEBI" id="CHEBI:74449"/>
        <dbReference type="EC" id="2.1.1.266"/>
    </reaction>
</comment>
<comment type="similarity">
    <text evidence="1">Belongs to the RlmJ family.</text>
</comment>
<feature type="binding site" evidence="1">
    <location>
        <begin position="143"/>
        <end position="144"/>
    </location>
    <ligand>
        <name>S-adenosyl-L-methionine</name>
        <dbReference type="ChEBI" id="CHEBI:59789"/>
    </ligand>
</feature>
<feature type="binding site" evidence="1">
    <location>
        <position position="18"/>
    </location>
    <ligand>
        <name>S-adenosyl-L-methionine</name>
        <dbReference type="ChEBI" id="CHEBI:59789"/>
    </ligand>
</feature>
<comment type="caution">
    <text evidence="2">The sequence shown here is derived from an EMBL/GenBank/DDBJ whole genome shotgun (WGS) entry which is preliminary data.</text>
</comment>
<comment type="subunit">
    <text evidence="1">Monomer.</text>
</comment>
<organism evidence="2 3">
    <name type="scientific">Idiomarina xiamenensis 10-D-4</name>
    <dbReference type="NCBI Taxonomy" id="740709"/>
    <lineage>
        <taxon>Bacteria</taxon>
        <taxon>Pseudomonadati</taxon>
        <taxon>Pseudomonadota</taxon>
        <taxon>Gammaproteobacteria</taxon>
        <taxon>Alteromonadales</taxon>
        <taxon>Idiomarinaceae</taxon>
        <taxon>Idiomarina</taxon>
    </lineage>
</organism>
<comment type="function">
    <text evidence="1">Specifically methylates the adenine in position 2030 of 23S rRNA.</text>
</comment>